<accession>A0ABY5FVK3</accession>
<evidence type="ECO:0000256" key="2">
    <source>
        <dbReference type="SAM" id="Phobius"/>
    </source>
</evidence>
<evidence type="ECO:0000313" key="3">
    <source>
        <dbReference type="EMBL" id="UTT62103.1"/>
    </source>
</evidence>
<reference evidence="3" key="1">
    <citation type="submission" date="2022-07" db="EMBL/GenBank/DDBJ databases">
        <title>Taxonomic analysis of Microcella humidisoli nov. sp., isolated from riverside soil.</title>
        <authorList>
            <person name="Molina K.M."/>
            <person name="Kim S.B."/>
        </authorList>
    </citation>
    <scope>NUCLEOTIDE SEQUENCE</scope>
    <source>
        <strain evidence="3">MMS21-STM10</strain>
    </source>
</reference>
<dbReference type="RefSeq" id="WP_255159245.1">
    <property type="nucleotide sequence ID" value="NZ_CP101497.1"/>
</dbReference>
<gene>
    <name evidence="3" type="ORF">NNL39_10585</name>
</gene>
<feature type="region of interest" description="Disordered" evidence="1">
    <location>
        <begin position="39"/>
        <end position="95"/>
    </location>
</feature>
<proteinExistence type="predicted"/>
<keyword evidence="4" id="KW-1185">Reference proteome</keyword>
<keyword evidence="2" id="KW-0472">Membrane</keyword>
<keyword evidence="2" id="KW-1133">Transmembrane helix</keyword>
<evidence type="ECO:0000313" key="4">
    <source>
        <dbReference type="Proteomes" id="UP001060039"/>
    </source>
</evidence>
<dbReference type="Proteomes" id="UP001060039">
    <property type="component" value="Chromosome"/>
</dbReference>
<evidence type="ECO:0000256" key="1">
    <source>
        <dbReference type="SAM" id="MobiDB-lite"/>
    </source>
</evidence>
<keyword evidence="2" id="KW-0812">Transmembrane</keyword>
<organism evidence="3 4">
    <name type="scientific">Microcella humidisoli</name>
    <dbReference type="NCBI Taxonomy" id="2963406"/>
    <lineage>
        <taxon>Bacteria</taxon>
        <taxon>Bacillati</taxon>
        <taxon>Actinomycetota</taxon>
        <taxon>Actinomycetes</taxon>
        <taxon>Micrococcales</taxon>
        <taxon>Microbacteriaceae</taxon>
        <taxon>Microcella</taxon>
    </lineage>
</organism>
<feature type="transmembrane region" description="Helical" evidence="2">
    <location>
        <begin position="102"/>
        <end position="125"/>
    </location>
</feature>
<protein>
    <submittedName>
        <fullName evidence="3">Uncharacterized protein</fullName>
    </submittedName>
</protein>
<feature type="compositionally biased region" description="Basic and acidic residues" evidence="1">
    <location>
        <begin position="61"/>
        <end position="72"/>
    </location>
</feature>
<name>A0ABY5FVK3_9MICO</name>
<sequence>MSEDLSTVDDAQLARWAYGRLGDASETERARRAAAELDRRTAGLRAASSPEVVTPLVTRPLDTRPLDTDRRSAAAAGPVVDGQAPEAEQQVSDDAPRTPRRLLVVAAAGLLGLALVAGIALPPLLAPALTTSSSLAVFEREDSTEEREYLTLLLRQGQSVSAGPRVLGTIEYGTVLAYGSMRDDPGQPERDQICLAIAEFDRAAQSPVIADRQCLDRGEFDAAGASMTLYGIGGQYDVDRGPRGRAQLDVLITEAQRRAMDPGIEGVFLDLPETADDLRYLTEQLLVEQTGLAVEQLRHIFPVPTLVNDTSEVGGPTVTSQTEWVAAYTAVPMRPLEQGESGGAPDALERVACLAVVADGVQRESRCVAFADIGSRGMLLEFEREGRTILISWSPTGEISAQTATAE</sequence>
<dbReference type="EMBL" id="CP101497">
    <property type="protein sequence ID" value="UTT62103.1"/>
    <property type="molecule type" value="Genomic_DNA"/>
</dbReference>